<dbReference type="STRING" id="985895.E5R4R6"/>
<dbReference type="InterPro" id="IPR011009">
    <property type="entry name" value="Kinase-like_dom_sf"/>
</dbReference>
<dbReference type="InterPro" id="IPR053235">
    <property type="entry name" value="Ser_Thr_kinase"/>
</dbReference>
<gene>
    <name evidence="3" type="ORF">LEMA_P048950.1</name>
</gene>
<reference evidence="4" key="1">
    <citation type="journal article" date="2011" name="Nat. Commun.">
        <title>Effector diversification within compartments of the Leptosphaeria maculans genome affected by Repeat-Induced Point mutations.</title>
        <authorList>
            <person name="Rouxel T."/>
            <person name="Grandaubert J."/>
            <person name="Hane J.K."/>
            <person name="Hoede C."/>
            <person name="van de Wouw A.P."/>
            <person name="Couloux A."/>
            <person name="Dominguez V."/>
            <person name="Anthouard V."/>
            <person name="Bally P."/>
            <person name="Bourras S."/>
            <person name="Cozijnsen A.J."/>
            <person name="Ciuffetti L.M."/>
            <person name="Degrave A."/>
            <person name="Dilmaghani A."/>
            <person name="Duret L."/>
            <person name="Fudal I."/>
            <person name="Goodwin S.B."/>
            <person name="Gout L."/>
            <person name="Glaser N."/>
            <person name="Linglin J."/>
            <person name="Kema G.H.J."/>
            <person name="Lapalu N."/>
            <person name="Lawrence C.B."/>
            <person name="May K."/>
            <person name="Meyer M."/>
            <person name="Ollivier B."/>
            <person name="Poulain J."/>
            <person name="Schoch C.L."/>
            <person name="Simon A."/>
            <person name="Spatafora J.W."/>
            <person name="Stachowiak A."/>
            <person name="Turgeon B.G."/>
            <person name="Tyler B.M."/>
            <person name="Vincent D."/>
            <person name="Weissenbach J."/>
            <person name="Amselem J."/>
            <person name="Quesneville H."/>
            <person name="Oliver R.P."/>
            <person name="Wincker P."/>
            <person name="Balesdent M.-H."/>
            <person name="Howlett B.J."/>
        </authorList>
    </citation>
    <scope>NUCLEOTIDE SEQUENCE [LARGE SCALE GENOMIC DNA]</scope>
    <source>
        <strain evidence="4">JN3 / isolate v23.1.3 / race Av1-4-5-6-7-8</strain>
    </source>
</reference>
<dbReference type="GO" id="GO:0005524">
    <property type="term" value="F:ATP binding"/>
    <property type="evidence" value="ECO:0007669"/>
    <property type="project" value="InterPro"/>
</dbReference>
<keyword evidence="1" id="KW-0175">Coiled coil</keyword>
<dbReference type="GO" id="GO:0005737">
    <property type="term" value="C:cytoplasm"/>
    <property type="evidence" value="ECO:0007669"/>
    <property type="project" value="TreeGrafter"/>
</dbReference>
<dbReference type="PANTHER" id="PTHR24361">
    <property type="entry name" value="MITOGEN-ACTIVATED KINASE KINASE KINASE"/>
    <property type="match status" value="1"/>
</dbReference>
<feature type="domain" description="Protein kinase" evidence="2">
    <location>
        <begin position="1"/>
        <end position="312"/>
    </location>
</feature>
<evidence type="ECO:0000259" key="2">
    <source>
        <dbReference type="PROSITE" id="PS50011"/>
    </source>
</evidence>
<name>E5R4R6_LEPMJ</name>
<dbReference type="OMA" id="FKNECVI"/>
<accession>E5R4R6</accession>
<dbReference type="HOGENOM" id="CLU_874553_0_0_1"/>
<evidence type="ECO:0000313" key="3">
    <source>
        <dbReference type="EMBL" id="CBX92189.1"/>
    </source>
</evidence>
<dbReference type="GeneID" id="13288724"/>
<keyword evidence="4" id="KW-1185">Reference proteome</keyword>
<dbReference type="GO" id="GO:0004674">
    <property type="term" value="F:protein serine/threonine kinase activity"/>
    <property type="evidence" value="ECO:0007669"/>
    <property type="project" value="TreeGrafter"/>
</dbReference>
<organism evidence="4">
    <name type="scientific">Leptosphaeria maculans (strain JN3 / isolate v23.1.3 / race Av1-4-5-6-7-8)</name>
    <name type="common">Blackleg fungus</name>
    <name type="synonym">Phoma lingam</name>
    <dbReference type="NCBI Taxonomy" id="985895"/>
    <lineage>
        <taxon>Eukaryota</taxon>
        <taxon>Fungi</taxon>
        <taxon>Dikarya</taxon>
        <taxon>Ascomycota</taxon>
        <taxon>Pezizomycotina</taxon>
        <taxon>Dothideomycetes</taxon>
        <taxon>Pleosporomycetidae</taxon>
        <taxon>Pleosporales</taxon>
        <taxon>Pleosporineae</taxon>
        <taxon>Leptosphaeriaceae</taxon>
        <taxon>Plenodomus</taxon>
        <taxon>Plenodomus lingam/Leptosphaeria maculans species complex</taxon>
    </lineage>
</organism>
<feature type="coiled-coil region" evidence="1">
    <location>
        <begin position="287"/>
        <end position="314"/>
    </location>
</feature>
<dbReference type="Proteomes" id="UP000002668">
    <property type="component" value="Genome"/>
</dbReference>
<dbReference type="VEuPathDB" id="FungiDB:LEMA_P048950.1"/>
<dbReference type="OrthoDB" id="248923at2759"/>
<dbReference type="RefSeq" id="XP_003835554.1">
    <property type="nucleotide sequence ID" value="XM_003835506.1"/>
</dbReference>
<sequence length="318" mass="36301">MSSPEKPEEADSESPVLIENKFHCYIPKEPNNPIAFKEDNKTNGTTSIIYTLQIHSKAHNFQGVSKEQKLSPRLAMNCPQDNPSEKDLDTFKNECVILQDVLRFMEYLEHGKIGMGVEDSWLKEQFKGLAQALDVVQNPKAKTKILHHNLKLSNILVFGEKEGTIFKISDWGSGSLSKTSERRGDEFYYPPERLYGATSYPHDIWSLDCVLLRVLIWFKDGLKIYKDFIQQAIDETNNKKELVVRGAGSTHFFLAEESGTVLLSTVAENMTSIKTKYPTWKSFVEILEKMLDVNDETRIKVEDLVKELENFARTSNNG</sequence>
<evidence type="ECO:0000313" key="4">
    <source>
        <dbReference type="Proteomes" id="UP000002668"/>
    </source>
</evidence>
<dbReference type="Pfam" id="PF00069">
    <property type="entry name" value="Pkinase"/>
    <property type="match status" value="1"/>
</dbReference>
<proteinExistence type="predicted"/>
<dbReference type="InParanoid" id="E5R4R6"/>
<protein>
    <recommendedName>
        <fullName evidence="2">Protein kinase domain-containing protein</fullName>
    </recommendedName>
</protein>
<dbReference type="AlphaFoldDB" id="E5R4R6"/>
<dbReference type="PROSITE" id="PS50011">
    <property type="entry name" value="PROTEIN_KINASE_DOM"/>
    <property type="match status" value="1"/>
</dbReference>
<dbReference type="Gene3D" id="1.10.510.10">
    <property type="entry name" value="Transferase(Phosphotransferase) domain 1"/>
    <property type="match status" value="1"/>
</dbReference>
<dbReference type="SMART" id="SM00220">
    <property type="entry name" value="S_TKc"/>
    <property type="match status" value="1"/>
</dbReference>
<evidence type="ECO:0000256" key="1">
    <source>
        <dbReference type="SAM" id="Coils"/>
    </source>
</evidence>
<dbReference type="InterPro" id="IPR000719">
    <property type="entry name" value="Prot_kinase_dom"/>
</dbReference>
<dbReference type="EMBL" id="FP929083">
    <property type="protein sequence ID" value="CBX92189.1"/>
    <property type="molecule type" value="Genomic_DNA"/>
</dbReference>
<dbReference type="SUPFAM" id="SSF56112">
    <property type="entry name" value="Protein kinase-like (PK-like)"/>
    <property type="match status" value="1"/>
</dbReference>